<dbReference type="SUPFAM" id="SSF53335">
    <property type="entry name" value="S-adenosyl-L-methionine-dependent methyltransferases"/>
    <property type="match status" value="1"/>
</dbReference>
<evidence type="ECO:0000256" key="1">
    <source>
        <dbReference type="SAM" id="MobiDB-lite"/>
    </source>
</evidence>
<feature type="region of interest" description="Disordered" evidence="1">
    <location>
        <begin position="121"/>
        <end position="188"/>
    </location>
</feature>
<accession>A0ABY1PR46</accession>
<dbReference type="EMBL" id="FXUG01000001">
    <property type="protein sequence ID" value="SMP42025.1"/>
    <property type="molecule type" value="Genomic_DNA"/>
</dbReference>
<evidence type="ECO:0000313" key="3">
    <source>
        <dbReference type="Proteomes" id="UP001158067"/>
    </source>
</evidence>
<dbReference type="Proteomes" id="UP001158067">
    <property type="component" value="Unassembled WGS sequence"/>
</dbReference>
<sequence>MLQRIELPGRLNDRPVPDSLRGMIHDLHQRIETFQDRWDVPQVEQFVAADYELVYQTLDWIRESQLLIGNRFVEWGCGFATVTVIADMLGFDAIGIESEATLIEQGRKTISDWWQPLRQTATDTGTESASGGNPSGGNPSGGNPSGGNPSGTPTSQSPVGQSAPPELFRGNFLPSGADDLADDPTLPSLGHDVPPAYRSIGLDLDDFAVVYSYPWPGEDEFHESVFAEHAAPGAILVQFAGPNDTRAWRRLANESNRANSTY</sequence>
<comment type="caution">
    <text evidence="2">The sequence shown here is derived from an EMBL/GenBank/DDBJ whole genome shotgun (WGS) entry which is preliminary data.</text>
</comment>
<organism evidence="2 3">
    <name type="scientific">Neorhodopirellula lusitana</name>
    <dbReference type="NCBI Taxonomy" id="445327"/>
    <lineage>
        <taxon>Bacteria</taxon>
        <taxon>Pseudomonadati</taxon>
        <taxon>Planctomycetota</taxon>
        <taxon>Planctomycetia</taxon>
        <taxon>Pirellulales</taxon>
        <taxon>Pirellulaceae</taxon>
        <taxon>Neorhodopirellula</taxon>
    </lineage>
</organism>
<protein>
    <recommendedName>
        <fullName evidence="4">Class I SAM-dependent methyltransferase</fullName>
    </recommendedName>
</protein>
<reference evidence="2 3" key="1">
    <citation type="submission" date="2017-05" db="EMBL/GenBank/DDBJ databases">
        <authorList>
            <person name="Varghese N."/>
            <person name="Submissions S."/>
        </authorList>
    </citation>
    <scope>NUCLEOTIDE SEQUENCE [LARGE SCALE GENOMIC DNA]</scope>
    <source>
        <strain evidence="2 3">DSM 25457</strain>
    </source>
</reference>
<evidence type="ECO:0008006" key="4">
    <source>
        <dbReference type="Google" id="ProtNLM"/>
    </source>
</evidence>
<dbReference type="InterPro" id="IPR029063">
    <property type="entry name" value="SAM-dependent_MTases_sf"/>
</dbReference>
<proteinExistence type="predicted"/>
<dbReference type="RefSeq" id="WP_283430892.1">
    <property type="nucleotide sequence ID" value="NZ_FXUG01000001.1"/>
</dbReference>
<evidence type="ECO:0000313" key="2">
    <source>
        <dbReference type="EMBL" id="SMP42025.1"/>
    </source>
</evidence>
<name>A0ABY1PR46_9BACT</name>
<keyword evidence="3" id="KW-1185">Reference proteome</keyword>
<gene>
    <name evidence="2" type="ORF">SAMN06265222_101692</name>
</gene>
<feature type="compositionally biased region" description="Gly residues" evidence="1">
    <location>
        <begin position="133"/>
        <end position="149"/>
    </location>
</feature>